<dbReference type="Proteomes" id="UP001470809">
    <property type="component" value="Chromosome"/>
</dbReference>
<reference evidence="2 3" key="1">
    <citation type="submission" date="2024-04" db="EMBL/GenBank/DDBJ databases">
        <title>Phylogenomic analyses of a clade within the roseobacter group suggest taxonomic reassignments of species of the genera Aestuariivita, Citreicella, Loktanella, Nautella, Pelagibaca, Ruegeria, Thalassobius, Thiobacimonas and Tropicibacter, and the proposal o.</title>
        <authorList>
            <person name="Jeon C.O."/>
        </authorList>
    </citation>
    <scope>NUCLEOTIDE SEQUENCE [LARGE SCALE GENOMIC DNA]</scope>
    <source>
        <strain evidence="2 3">SS1-5</strain>
    </source>
</reference>
<proteinExistence type="predicted"/>
<dbReference type="InterPro" id="IPR023373">
    <property type="entry name" value="YmcC_sf"/>
</dbReference>
<name>A0AAN0MH80_9RHOB</name>
<accession>A0AAN0MH80</accession>
<organism evidence="2 3">
    <name type="scientific">Yoonia rhodophyticola</name>
    <dbReference type="NCBI Taxonomy" id="3137370"/>
    <lineage>
        <taxon>Bacteria</taxon>
        <taxon>Pseudomonadati</taxon>
        <taxon>Pseudomonadota</taxon>
        <taxon>Alphaproteobacteria</taxon>
        <taxon>Rhodobacterales</taxon>
        <taxon>Paracoccaceae</taxon>
        <taxon>Yoonia</taxon>
    </lineage>
</organism>
<evidence type="ECO:0000256" key="1">
    <source>
        <dbReference type="SAM" id="SignalP"/>
    </source>
</evidence>
<gene>
    <name evidence="2" type="ORF">AABB31_05220</name>
</gene>
<dbReference type="AlphaFoldDB" id="A0AAN0MH80"/>
<evidence type="ECO:0000313" key="3">
    <source>
        <dbReference type="Proteomes" id="UP001470809"/>
    </source>
</evidence>
<keyword evidence="3" id="KW-1185">Reference proteome</keyword>
<sequence length="127" mass="12954">MGQVLAMKSGMAIMAALVLALAGCGNTENRDVLTKQLFELFTTAQGAGEPAPDAAALRASLTPQVLAPVDGPVLLVELPARDAAAVLTRIGTNRGVETFLTPDGISLSLANGLVVATRGLGSRSDVR</sequence>
<dbReference type="SUPFAM" id="SSF159270">
    <property type="entry name" value="YmcC-like"/>
    <property type="match status" value="1"/>
</dbReference>
<dbReference type="EMBL" id="CP151767">
    <property type="protein sequence ID" value="WZU68321.1"/>
    <property type="molecule type" value="Genomic_DNA"/>
</dbReference>
<keyword evidence="1" id="KW-0732">Signal</keyword>
<dbReference type="Pfam" id="PF11102">
    <property type="entry name" value="YjbF"/>
    <property type="match status" value="1"/>
</dbReference>
<protein>
    <submittedName>
        <fullName evidence="2">YjbF family lipoprotein</fullName>
    </submittedName>
</protein>
<keyword evidence="2" id="KW-0449">Lipoprotein</keyword>
<dbReference type="Gene3D" id="2.40.360.10">
    <property type="entry name" value="YmcC-like"/>
    <property type="match status" value="1"/>
</dbReference>
<feature type="signal peptide" evidence="1">
    <location>
        <begin position="1"/>
        <end position="22"/>
    </location>
</feature>
<feature type="chain" id="PRO_5042956274" evidence="1">
    <location>
        <begin position="23"/>
        <end position="127"/>
    </location>
</feature>
<evidence type="ECO:0000313" key="2">
    <source>
        <dbReference type="EMBL" id="WZU68321.1"/>
    </source>
</evidence>
<dbReference type="InterPro" id="IPR021308">
    <property type="entry name" value="GfcB"/>
</dbReference>
<reference evidence="3" key="2">
    <citation type="submission" date="2024-08" db="EMBL/GenBank/DDBJ databases">
        <title>Phylogenomic analyses of a clade within the roseobacter group suggest taxonomic reassignments of species of the genera Aestuariivita, Citreicella, Loktanella, Nautella, Pelagibaca, Ruegeria, Thalassobius, Thiobacimonas and Tropicibacter, and the proposal o.</title>
        <authorList>
            <person name="Jeon C.O."/>
        </authorList>
    </citation>
    <scope>NUCLEOTIDE SEQUENCE [LARGE SCALE GENOMIC DNA]</scope>
    <source>
        <strain evidence="3">SS1-5</strain>
    </source>
</reference>